<dbReference type="Gene3D" id="3.40.630.40">
    <property type="entry name" value="Zn-dependent exopeptidases"/>
    <property type="match status" value="1"/>
</dbReference>
<dbReference type="SMART" id="SM00646">
    <property type="entry name" value="Ami_3"/>
    <property type="match status" value="1"/>
</dbReference>
<evidence type="ECO:0000256" key="1">
    <source>
        <dbReference type="ARBA" id="ARBA00022801"/>
    </source>
</evidence>
<dbReference type="Pfam" id="PF01520">
    <property type="entry name" value="Amidase_3"/>
    <property type="match status" value="1"/>
</dbReference>
<evidence type="ECO:0000313" key="5">
    <source>
        <dbReference type="Proteomes" id="UP000618460"/>
    </source>
</evidence>
<dbReference type="RefSeq" id="WP_117152868.1">
    <property type="nucleotide sequence ID" value="NZ_BMLG01000001.1"/>
</dbReference>
<dbReference type="GO" id="GO:0008745">
    <property type="term" value="F:N-acetylmuramoyl-L-alanine amidase activity"/>
    <property type="evidence" value="ECO:0007669"/>
    <property type="project" value="InterPro"/>
</dbReference>
<dbReference type="PANTHER" id="PTHR30404">
    <property type="entry name" value="N-ACETYLMURAMOYL-L-ALANINE AMIDASE"/>
    <property type="match status" value="1"/>
</dbReference>
<dbReference type="PANTHER" id="PTHR30404:SF0">
    <property type="entry name" value="N-ACETYLMURAMOYL-L-ALANINE AMIDASE AMIC"/>
    <property type="match status" value="1"/>
</dbReference>
<dbReference type="AlphaFoldDB" id="A0A917WQ13"/>
<comment type="caution">
    <text evidence="4">The sequence shown here is derived from an EMBL/GenBank/DDBJ whole genome shotgun (WGS) entry which is preliminary data.</text>
</comment>
<dbReference type="InterPro" id="IPR003646">
    <property type="entry name" value="SH3-like_bac-type"/>
</dbReference>
<reference evidence="4" key="2">
    <citation type="submission" date="2020-09" db="EMBL/GenBank/DDBJ databases">
        <authorList>
            <person name="Sun Q."/>
            <person name="Zhou Y."/>
        </authorList>
    </citation>
    <scope>NUCLEOTIDE SEQUENCE</scope>
    <source>
        <strain evidence="4">CGMCC 1.6333</strain>
    </source>
</reference>
<name>A0A917WQ13_9BACI</name>
<reference evidence="4" key="1">
    <citation type="journal article" date="2014" name="Int. J. Syst. Evol. Microbiol.">
        <title>Complete genome sequence of Corynebacterium casei LMG S-19264T (=DSM 44701T), isolated from a smear-ripened cheese.</title>
        <authorList>
            <consortium name="US DOE Joint Genome Institute (JGI-PGF)"/>
            <person name="Walter F."/>
            <person name="Albersmeier A."/>
            <person name="Kalinowski J."/>
            <person name="Ruckert C."/>
        </authorList>
    </citation>
    <scope>NUCLEOTIDE SEQUENCE</scope>
    <source>
        <strain evidence="4">CGMCC 1.6333</strain>
    </source>
</reference>
<dbReference type="GO" id="GO:0071555">
    <property type="term" value="P:cell wall organization"/>
    <property type="evidence" value="ECO:0007669"/>
    <property type="project" value="UniProtKB-KW"/>
</dbReference>
<keyword evidence="2" id="KW-0961">Cell wall biogenesis/degradation</keyword>
<dbReference type="Proteomes" id="UP000618460">
    <property type="component" value="Unassembled WGS sequence"/>
</dbReference>
<evidence type="ECO:0000259" key="3">
    <source>
        <dbReference type="PROSITE" id="PS51781"/>
    </source>
</evidence>
<dbReference type="OrthoDB" id="9763643at2"/>
<dbReference type="EMBL" id="BMLG01000001">
    <property type="protein sequence ID" value="GGM19995.1"/>
    <property type="molecule type" value="Genomic_DNA"/>
</dbReference>
<accession>A0A917WQ13</accession>
<sequence length="271" mass="30815">MKPVLIIDPGHGGVDPGGGSNNEWVEKDLTLQISLYQYKRYQELGIPVELTRHDDKSLPPEKRVAIVRMSGADYCHSNHINAGGGDGAEFIHSIYSDGKMAKRLATSILDTGQNVRRIFSKVLPYNKNKDYYFMNRETGKVETIIIEYGFADSPKDDRSQLKENWRDYAEAVVKGFCAYAGYDYHKPISRAENGHVDWYVGKRVESKVNNLRFYEEPSWEDDALVNTIKKGIGFPKIVEKVTVGNGEQYKVENSKGETYYITAHEKYVQVV</sequence>
<gene>
    <name evidence="4" type="ORF">GCM10011351_02300</name>
</gene>
<dbReference type="CDD" id="cd02696">
    <property type="entry name" value="MurNAc-LAA"/>
    <property type="match status" value="1"/>
</dbReference>
<evidence type="ECO:0000256" key="2">
    <source>
        <dbReference type="ARBA" id="ARBA00023316"/>
    </source>
</evidence>
<keyword evidence="5" id="KW-1185">Reference proteome</keyword>
<protein>
    <recommendedName>
        <fullName evidence="3">SH3b domain-containing protein</fullName>
    </recommendedName>
</protein>
<dbReference type="InterPro" id="IPR002508">
    <property type="entry name" value="MurNAc-LAA_cat"/>
</dbReference>
<dbReference type="SUPFAM" id="SSF53187">
    <property type="entry name" value="Zn-dependent exopeptidases"/>
    <property type="match status" value="1"/>
</dbReference>
<evidence type="ECO:0000313" key="4">
    <source>
        <dbReference type="EMBL" id="GGM19995.1"/>
    </source>
</evidence>
<dbReference type="GO" id="GO:0030288">
    <property type="term" value="C:outer membrane-bounded periplasmic space"/>
    <property type="evidence" value="ECO:0007669"/>
    <property type="project" value="TreeGrafter"/>
</dbReference>
<dbReference type="InterPro" id="IPR050695">
    <property type="entry name" value="N-acetylmuramoyl_amidase_3"/>
</dbReference>
<feature type="domain" description="SH3b" evidence="3">
    <location>
        <begin position="201"/>
        <end position="270"/>
    </location>
</feature>
<organism evidence="4 5">
    <name type="scientific">Paraliobacillus quinghaiensis</name>
    <dbReference type="NCBI Taxonomy" id="470815"/>
    <lineage>
        <taxon>Bacteria</taxon>
        <taxon>Bacillati</taxon>
        <taxon>Bacillota</taxon>
        <taxon>Bacilli</taxon>
        <taxon>Bacillales</taxon>
        <taxon>Bacillaceae</taxon>
        <taxon>Paraliobacillus</taxon>
    </lineage>
</organism>
<dbReference type="GO" id="GO:0009253">
    <property type="term" value="P:peptidoglycan catabolic process"/>
    <property type="evidence" value="ECO:0007669"/>
    <property type="project" value="InterPro"/>
</dbReference>
<keyword evidence="1" id="KW-0378">Hydrolase</keyword>
<proteinExistence type="predicted"/>
<dbReference type="PROSITE" id="PS51781">
    <property type="entry name" value="SH3B"/>
    <property type="match status" value="1"/>
</dbReference>